<keyword evidence="4" id="KW-0804">Transcription</keyword>
<dbReference type="PROSITE" id="PS50042">
    <property type="entry name" value="CNMP_BINDING_3"/>
    <property type="match status" value="1"/>
</dbReference>
<keyword evidence="8" id="KW-1185">Reference proteome</keyword>
<reference evidence="7 8" key="1">
    <citation type="submission" date="2021-01" db="EMBL/GenBank/DDBJ databases">
        <title>Listeria ivanovii strains from Norway.</title>
        <authorList>
            <person name="Fagerlund A."/>
        </authorList>
    </citation>
    <scope>NUCLEOTIDE SEQUENCE [LARGE SCALE GENOMIC DNA]</scope>
    <source>
        <strain evidence="7 8">MF6989</strain>
    </source>
</reference>
<dbReference type="Gene3D" id="2.60.120.10">
    <property type="entry name" value="Jelly Rolls"/>
    <property type="match status" value="1"/>
</dbReference>
<dbReference type="Pfam" id="PF13545">
    <property type="entry name" value="HTH_Crp_2"/>
    <property type="match status" value="1"/>
</dbReference>
<evidence type="ECO:0000256" key="2">
    <source>
        <dbReference type="ARBA" id="ARBA00023125"/>
    </source>
</evidence>
<evidence type="ECO:0000259" key="5">
    <source>
        <dbReference type="PROSITE" id="PS50042"/>
    </source>
</evidence>
<dbReference type="CDD" id="cd00038">
    <property type="entry name" value="CAP_ED"/>
    <property type="match status" value="1"/>
</dbReference>
<evidence type="ECO:0000256" key="3">
    <source>
        <dbReference type="ARBA" id="ARBA00023159"/>
    </source>
</evidence>
<keyword evidence="2" id="KW-0238">DNA-binding</keyword>
<evidence type="ECO:0000256" key="4">
    <source>
        <dbReference type="ARBA" id="ARBA00023163"/>
    </source>
</evidence>
<dbReference type="InterPro" id="IPR000595">
    <property type="entry name" value="cNMP-bd_dom"/>
</dbReference>
<proteinExistence type="predicted"/>
<dbReference type="Pfam" id="PF00027">
    <property type="entry name" value="cNMP_binding"/>
    <property type="match status" value="1"/>
</dbReference>
<accession>A0ABS1G428</accession>
<dbReference type="PROSITE" id="PS51063">
    <property type="entry name" value="HTH_CRP_2"/>
    <property type="match status" value="1"/>
</dbReference>
<dbReference type="Proteomes" id="UP000633035">
    <property type="component" value="Unassembled WGS sequence"/>
</dbReference>
<dbReference type="SMART" id="SM00419">
    <property type="entry name" value="HTH_CRP"/>
    <property type="match status" value="1"/>
</dbReference>
<comment type="caution">
    <text evidence="7">The sequence shown here is derived from an EMBL/GenBank/DDBJ whole genome shotgun (WGS) entry which is preliminary data.</text>
</comment>
<dbReference type="RefSeq" id="WP_038408636.1">
    <property type="nucleotide sequence ID" value="NZ_CP009575.1"/>
</dbReference>
<dbReference type="PANTHER" id="PTHR24567:SF58">
    <property type="entry name" value="CYCLIC AMP-BINDING REGULATORY PROTEIN"/>
    <property type="match status" value="1"/>
</dbReference>
<dbReference type="InterPro" id="IPR050397">
    <property type="entry name" value="Env_Response_Regulators"/>
</dbReference>
<sequence length="226" mass="26063">MDIRTELQKSQLCEDLTDNQLTELMTQITVREKHYKNNEILFYTKEATKIFILVNGNVAIAKNTISGKRILGKSVSERGEITGEIYYFSHRNPFWDYAIALEPTTVLEISGIEKENLQQLDLTLQNRLLVNLLKSVTRKFEYIGEKVRITSEDSVRAKISNYLLGLQQEDGSIELTETREEIADYLDITRPSLSRELGRMQKENIIQIEGNKVIILDVVIFDAFIE</sequence>
<dbReference type="EMBL" id="JAENOF010000005">
    <property type="protein sequence ID" value="MBK1961628.1"/>
    <property type="molecule type" value="Genomic_DNA"/>
</dbReference>
<evidence type="ECO:0000313" key="8">
    <source>
        <dbReference type="Proteomes" id="UP000633035"/>
    </source>
</evidence>
<organism evidence="7 8">
    <name type="scientific">Listeria ivanovii subsp. londoniensis</name>
    <dbReference type="NCBI Taxonomy" id="202752"/>
    <lineage>
        <taxon>Bacteria</taxon>
        <taxon>Bacillati</taxon>
        <taxon>Bacillota</taxon>
        <taxon>Bacilli</taxon>
        <taxon>Bacillales</taxon>
        <taxon>Listeriaceae</taxon>
        <taxon>Listeria</taxon>
    </lineage>
</organism>
<dbReference type="PANTHER" id="PTHR24567">
    <property type="entry name" value="CRP FAMILY TRANSCRIPTIONAL REGULATORY PROTEIN"/>
    <property type="match status" value="1"/>
</dbReference>
<evidence type="ECO:0000313" key="7">
    <source>
        <dbReference type="EMBL" id="MBK1961628.1"/>
    </source>
</evidence>
<dbReference type="InterPro" id="IPR014710">
    <property type="entry name" value="RmlC-like_jellyroll"/>
</dbReference>
<keyword evidence="3" id="KW-0010">Activator</keyword>
<evidence type="ECO:0000259" key="6">
    <source>
        <dbReference type="PROSITE" id="PS51063"/>
    </source>
</evidence>
<dbReference type="InterPro" id="IPR018490">
    <property type="entry name" value="cNMP-bd_dom_sf"/>
</dbReference>
<dbReference type="InterPro" id="IPR036390">
    <property type="entry name" value="WH_DNA-bd_sf"/>
</dbReference>
<gene>
    <name evidence="7" type="ORF">JI642_05870</name>
</gene>
<feature type="domain" description="Cyclic nucleotide-binding" evidence="5">
    <location>
        <begin position="12"/>
        <end position="135"/>
    </location>
</feature>
<protein>
    <submittedName>
        <fullName evidence="7">Crp/Fnr family transcriptional regulator</fullName>
    </submittedName>
</protein>
<name>A0ABS1G428_LISIV</name>
<dbReference type="InterPro" id="IPR012318">
    <property type="entry name" value="HTH_CRP"/>
</dbReference>
<dbReference type="SUPFAM" id="SSF51206">
    <property type="entry name" value="cAMP-binding domain-like"/>
    <property type="match status" value="1"/>
</dbReference>
<dbReference type="SUPFAM" id="SSF46785">
    <property type="entry name" value="Winged helix' DNA-binding domain"/>
    <property type="match status" value="1"/>
</dbReference>
<feature type="domain" description="HTH crp-type" evidence="6">
    <location>
        <begin position="153"/>
        <end position="219"/>
    </location>
</feature>
<keyword evidence="1" id="KW-0805">Transcription regulation</keyword>
<evidence type="ECO:0000256" key="1">
    <source>
        <dbReference type="ARBA" id="ARBA00023015"/>
    </source>
</evidence>